<keyword evidence="2" id="KW-1185">Reference proteome</keyword>
<evidence type="ECO:0000313" key="2">
    <source>
        <dbReference type="Proteomes" id="UP000299102"/>
    </source>
</evidence>
<gene>
    <name evidence="1" type="ORF">EVAR_52385_1</name>
</gene>
<dbReference type="AlphaFoldDB" id="A0A4C1ZGC3"/>
<dbReference type="EMBL" id="BGZK01001797">
    <property type="protein sequence ID" value="GBP86462.1"/>
    <property type="molecule type" value="Genomic_DNA"/>
</dbReference>
<name>A0A4C1ZGC3_EUMVA</name>
<evidence type="ECO:0000313" key="1">
    <source>
        <dbReference type="EMBL" id="GBP86462.1"/>
    </source>
</evidence>
<reference evidence="1 2" key="1">
    <citation type="journal article" date="2019" name="Commun. Biol.">
        <title>The bagworm genome reveals a unique fibroin gene that provides high tensile strength.</title>
        <authorList>
            <person name="Kono N."/>
            <person name="Nakamura H."/>
            <person name="Ohtoshi R."/>
            <person name="Tomita M."/>
            <person name="Numata K."/>
            <person name="Arakawa K."/>
        </authorList>
    </citation>
    <scope>NUCLEOTIDE SEQUENCE [LARGE SCALE GENOMIC DNA]</scope>
</reference>
<sequence>MYGAASAFFFGSSRVVTLTRSKSYEWYATKFSPQTFTFEQQATERETPRLPLLLDTQRSKPGTFWQHTCQSYSAVHLPWSPDPALYDFPFCSPKQNNARDNSFRRRKIQWLHLRRQSEVCNAHEIMFFQNCFRRVKGCMYADGEFFEKI</sequence>
<proteinExistence type="predicted"/>
<dbReference type="Proteomes" id="UP000299102">
    <property type="component" value="Unassembled WGS sequence"/>
</dbReference>
<comment type="caution">
    <text evidence="1">The sequence shown here is derived from an EMBL/GenBank/DDBJ whole genome shotgun (WGS) entry which is preliminary data.</text>
</comment>
<protein>
    <submittedName>
        <fullName evidence="1">Uncharacterized protein</fullName>
    </submittedName>
</protein>
<organism evidence="1 2">
    <name type="scientific">Eumeta variegata</name>
    <name type="common">Bagworm moth</name>
    <name type="synonym">Eumeta japonica</name>
    <dbReference type="NCBI Taxonomy" id="151549"/>
    <lineage>
        <taxon>Eukaryota</taxon>
        <taxon>Metazoa</taxon>
        <taxon>Ecdysozoa</taxon>
        <taxon>Arthropoda</taxon>
        <taxon>Hexapoda</taxon>
        <taxon>Insecta</taxon>
        <taxon>Pterygota</taxon>
        <taxon>Neoptera</taxon>
        <taxon>Endopterygota</taxon>
        <taxon>Lepidoptera</taxon>
        <taxon>Glossata</taxon>
        <taxon>Ditrysia</taxon>
        <taxon>Tineoidea</taxon>
        <taxon>Psychidae</taxon>
        <taxon>Oiketicinae</taxon>
        <taxon>Eumeta</taxon>
    </lineage>
</organism>
<accession>A0A4C1ZGC3</accession>